<protein>
    <submittedName>
        <fullName evidence="2">Uncharacterized protein</fullName>
    </submittedName>
</protein>
<organism evidence="2 3">
    <name type="scientific">Otus sunia</name>
    <name type="common">Oriental scops-owl</name>
    <dbReference type="NCBI Taxonomy" id="257818"/>
    <lineage>
        <taxon>Eukaryota</taxon>
        <taxon>Metazoa</taxon>
        <taxon>Chordata</taxon>
        <taxon>Craniata</taxon>
        <taxon>Vertebrata</taxon>
        <taxon>Euteleostomi</taxon>
        <taxon>Archelosauria</taxon>
        <taxon>Archosauria</taxon>
        <taxon>Dinosauria</taxon>
        <taxon>Saurischia</taxon>
        <taxon>Theropoda</taxon>
        <taxon>Coelurosauria</taxon>
        <taxon>Aves</taxon>
        <taxon>Neognathae</taxon>
        <taxon>Neoaves</taxon>
        <taxon>Telluraves</taxon>
        <taxon>Strigiformes</taxon>
        <taxon>Strigidae</taxon>
        <taxon>Otus</taxon>
    </lineage>
</organism>
<feature type="region of interest" description="Disordered" evidence="1">
    <location>
        <begin position="1"/>
        <end position="32"/>
    </location>
</feature>
<reference evidence="2" key="1">
    <citation type="submission" date="2025-08" db="UniProtKB">
        <authorList>
            <consortium name="Ensembl"/>
        </authorList>
    </citation>
    <scope>IDENTIFICATION</scope>
</reference>
<reference evidence="2" key="2">
    <citation type="submission" date="2025-09" db="UniProtKB">
        <authorList>
            <consortium name="Ensembl"/>
        </authorList>
    </citation>
    <scope>IDENTIFICATION</scope>
</reference>
<sequence>MIPAVSPTSPAQRQGGRCRPGTRGSSSWCRGPWRAARVAAWPRLTDGVAGRGTGAQSLIPELVPLPGQTPPGVPGRAARRPSEGRSRALTRPSVPSPHASGATHRGPPGRGCCSSCRASQPAPEHPVTEHPVTEHPAPEHPVTEHPVTEHPAPEHPVTEHPVTEHPAPEHPVTEHPAPEHPAPEHPALSRPAPVRQHQAVAGLGASAR</sequence>
<feature type="compositionally biased region" description="Basic and acidic residues" evidence="1">
    <location>
        <begin position="126"/>
        <end position="183"/>
    </location>
</feature>
<feature type="compositionally biased region" description="Polar residues" evidence="1">
    <location>
        <begin position="1"/>
        <end position="12"/>
    </location>
</feature>
<name>A0A8C8E5V2_9STRI</name>
<evidence type="ECO:0000256" key="1">
    <source>
        <dbReference type="SAM" id="MobiDB-lite"/>
    </source>
</evidence>
<dbReference type="Proteomes" id="UP000694552">
    <property type="component" value="Unplaced"/>
</dbReference>
<evidence type="ECO:0000313" key="2">
    <source>
        <dbReference type="Ensembl" id="ENSOSUP00000002230.1"/>
    </source>
</evidence>
<proteinExistence type="predicted"/>
<dbReference type="AlphaFoldDB" id="A0A8C8E5V2"/>
<accession>A0A8C8E5V2</accession>
<evidence type="ECO:0000313" key="3">
    <source>
        <dbReference type="Proteomes" id="UP000694552"/>
    </source>
</evidence>
<keyword evidence="3" id="KW-1185">Reference proteome</keyword>
<dbReference type="Ensembl" id="ENSOSUT00000002276.1">
    <property type="protein sequence ID" value="ENSOSUP00000002230.1"/>
    <property type="gene ID" value="ENSOSUG00000001593.1"/>
</dbReference>
<feature type="region of interest" description="Disordered" evidence="1">
    <location>
        <begin position="46"/>
        <end position="208"/>
    </location>
</feature>